<evidence type="ECO:0000256" key="2">
    <source>
        <dbReference type="ARBA" id="ARBA00022692"/>
    </source>
</evidence>
<dbReference type="GO" id="GO:0016020">
    <property type="term" value="C:membrane"/>
    <property type="evidence" value="ECO:0007669"/>
    <property type="project" value="UniProtKB-SubCell"/>
</dbReference>
<evidence type="ECO:0000256" key="3">
    <source>
        <dbReference type="ARBA" id="ARBA00022989"/>
    </source>
</evidence>
<dbReference type="PROSITE" id="PS50922">
    <property type="entry name" value="TLC"/>
    <property type="match status" value="1"/>
</dbReference>
<dbReference type="InterPro" id="IPR042512">
    <property type="entry name" value="TLCD5"/>
</dbReference>
<dbReference type="PANTHER" id="PTHR31898">
    <property type="entry name" value="TRANSMEMBRANE PROTEIN 136"/>
    <property type="match status" value="1"/>
</dbReference>
<keyword evidence="4 5" id="KW-0472">Membrane</keyword>
<organism evidence="8 9">
    <name type="scientific">Salix viminalis</name>
    <name type="common">Common osier</name>
    <name type="synonym">Basket willow</name>
    <dbReference type="NCBI Taxonomy" id="40686"/>
    <lineage>
        <taxon>Eukaryota</taxon>
        <taxon>Viridiplantae</taxon>
        <taxon>Streptophyta</taxon>
        <taxon>Embryophyta</taxon>
        <taxon>Tracheophyta</taxon>
        <taxon>Spermatophyta</taxon>
        <taxon>Magnoliopsida</taxon>
        <taxon>eudicotyledons</taxon>
        <taxon>Gunneridae</taxon>
        <taxon>Pentapetalae</taxon>
        <taxon>rosids</taxon>
        <taxon>fabids</taxon>
        <taxon>Malpighiales</taxon>
        <taxon>Salicaceae</taxon>
        <taxon>Saliceae</taxon>
        <taxon>Salix</taxon>
    </lineage>
</organism>
<gene>
    <name evidence="8" type="ORF">OIU85_021724</name>
</gene>
<comment type="caution">
    <text evidence="8">The sequence shown here is derived from an EMBL/GenBank/DDBJ whole genome shotgun (WGS) entry which is preliminary data.</text>
</comment>
<evidence type="ECO:0000256" key="4">
    <source>
        <dbReference type="ARBA" id="ARBA00023136"/>
    </source>
</evidence>
<accession>A0A9Q0ZE32</accession>
<dbReference type="AlphaFoldDB" id="A0A9Q0ZE32"/>
<evidence type="ECO:0000259" key="7">
    <source>
        <dbReference type="PROSITE" id="PS50922"/>
    </source>
</evidence>
<keyword evidence="9" id="KW-1185">Reference proteome</keyword>
<protein>
    <submittedName>
        <fullName evidence="8">TRANSMEMBRANE PROTEIN 136</fullName>
    </submittedName>
</protein>
<keyword evidence="2 5" id="KW-0812">Transmembrane</keyword>
<dbReference type="SMART" id="SM00724">
    <property type="entry name" value="TLC"/>
    <property type="match status" value="1"/>
</dbReference>
<reference evidence="8" key="2">
    <citation type="journal article" date="2023" name="Int. J. Mol. Sci.">
        <title>De Novo Assembly and Annotation of 11 Diverse Shrub Willow (Salix) Genomes Reveals Novel Gene Organization in Sex-Linked Regions.</title>
        <authorList>
            <person name="Hyden B."/>
            <person name="Feng K."/>
            <person name="Yates T.B."/>
            <person name="Jawdy S."/>
            <person name="Cereghino C."/>
            <person name="Smart L.B."/>
            <person name="Muchero W."/>
        </authorList>
    </citation>
    <scope>NUCLEOTIDE SEQUENCE [LARGE SCALE GENOMIC DNA]</scope>
    <source>
        <tissue evidence="8">Shoot tip</tissue>
    </source>
</reference>
<keyword evidence="3 6" id="KW-1133">Transmembrane helix</keyword>
<dbReference type="PANTHER" id="PTHR31898:SF1">
    <property type="entry name" value="TLC DOMAIN-CONTAINING PROTEIN 5"/>
    <property type="match status" value="1"/>
</dbReference>
<dbReference type="Pfam" id="PF03798">
    <property type="entry name" value="TRAM_LAG1_CLN8"/>
    <property type="match status" value="1"/>
</dbReference>
<feature type="transmembrane region" description="Helical" evidence="6">
    <location>
        <begin position="157"/>
        <end position="183"/>
    </location>
</feature>
<comment type="subcellular location">
    <subcellularLocation>
        <location evidence="1">Membrane</location>
        <topology evidence="1">Multi-pass membrane protein</topology>
    </subcellularLocation>
</comment>
<evidence type="ECO:0000256" key="1">
    <source>
        <dbReference type="ARBA" id="ARBA00004141"/>
    </source>
</evidence>
<sequence>MEDYILRIIIMGIISWTAAFHLFRKILPKRSFEFCNRLVSTAHATSAVVLASLSVANWACPVSPLASKSSPSQMQALAVSLSYLIYDLICCQFDKRVSIDNTIHHLVSIVGMAAGLVYRKSGSEMIAALFITEISSPFLHLRELLKELGYRDTDLNLAADISFAAIFSFARMVVGPYIAWLTLTADNPLIIKAMALGLQLVSAYWFYKIARMLSYKLTKRAASKNLACADKGASAANELAKLIPVTVKGCVVIFHLSGPVLSTSNKSSSELKIKFRIIYPWDLLITHELRKLITILPLQSISPPFSS</sequence>
<evidence type="ECO:0000313" key="8">
    <source>
        <dbReference type="EMBL" id="KAJ6730977.1"/>
    </source>
</evidence>
<feature type="domain" description="TLC" evidence="7">
    <location>
        <begin position="29"/>
        <end position="218"/>
    </location>
</feature>
<dbReference type="InterPro" id="IPR006634">
    <property type="entry name" value="TLC-dom"/>
</dbReference>
<feature type="transmembrane region" description="Helical" evidence="6">
    <location>
        <begin position="189"/>
        <end position="207"/>
    </location>
</feature>
<dbReference type="EMBL" id="JAPFFL010000004">
    <property type="protein sequence ID" value="KAJ6730977.1"/>
    <property type="molecule type" value="Genomic_DNA"/>
</dbReference>
<name>A0A9Q0ZE32_SALVM</name>
<proteinExistence type="predicted"/>
<evidence type="ECO:0000256" key="5">
    <source>
        <dbReference type="PROSITE-ProRule" id="PRU00205"/>
    </source>
</evidence>
<dbReference type="OrthoDB" id="506011at2759"/>
<evidence type="ECO:0000313" key="9">
    <source>
        <dbReference type="Proteomes" id="UP001151529"/>
    </source>
</evidence>
<feature type="transmembrane region" description="Helical" evidence="6">
    <location>
        <begin position="6"/>
        <end position="23"/>
    </location>
</feature>
<dbReference type="Proteomes" id="UP001151529">
    <property type="component" value="Chromosome 2"/>
</dbReference>
<reference evidence="8" key="1">
    <citation type="submission" date="2022-11" db="EMBL/GenBank/DDBJ databases">
        <authorList>
            <person name="Hyden B.L."/>
            <person name="Feng K."/>
            <person name="Yates T."/>
            <person name="Jawdy S."/>
            <person name="Smart L.B."/>
            <person name="Muchero W."/>
        </authorList>
    </citation>
    <scope>NUCLEOTIDE SEQUENCE</scope>
    <source>
        <tissue evidence="8">Shoot tip</tissue>
    </source>
</reference>
<evidence type="ECO:0000256" key="6">
    <source>
        <dbReference type="SAM" id="Phobius"/>
    </source>
</evidence>